<dbReference type="Pfam" id="PF09818">
    <property type="entry name" value="ABC_ATPase"/>
    <property type="match status" value="1"/>
</dbReference>
<organism evidence="3 4">
    <name type="scientific">Fibrobacter intestinalis</name>
    <dbReference type="NCBI Taxonomy" id="28122"/>
    <lineage>
        <taxon>Bacteria</taxon>
        <taxon>Pseudomonadati</taxon>
        <taxon>Fibrobacterota</taxon>
        <taxon>Fibrobacteria</taxon>
        <taxon>Fibrobacterales</taxon>
        <taxon>Fibrobacteraceae</taxon>
        <taxon>Fibrobacter</taxon>
    </lineage>
</organism>
<dbReference type="AlphaFoldDB" id="A0A1M6U2H3"/>
<keyword evidence="4" id="KW-1185">Reference proteome</keyword>
<accession>A0A1M6U2H3</accession>
<dbReference type="InterPro" id="IPR019195">
    <property type="entry name" value="ABC_ATPase_put"/>
</dbReference>
<evidence type="ECO:0000259" key="2">
    <source>
        <dbReference type="Pfam" id="PF20446"/>
    </source>
</evidence>
<dbReference type="RefSeq" id="WP_073303964.1">
    <property type="nucleotide sequence ID" value="NZ_FRAW01000012.1"/>
</dbReference>
<feature type="domain" description="ATPase of the ABC class C-terminal" evidence="1">
    <location>
        <begin position="174"/>
        <end position="436"/>
    </location>
</feature>
<dbReference type="EMBL" id="FRAW01000012">
    <property type="protein sequence ID" value="SHK63344.1"/>
    <property type="molecule type" value="Genomic_DNA"/>
</dbReference>
<protein>
    <submittedName>
        <fullName evidence="3">Predicted ATPase of the ABC class</fullName>
    </submittedName>
</protein>
<evidence type="ECO:0000313" key="4">
    <source>
        <dbReference type="Proteomes" id="UP000184275"/>
    </source>
</evidence>
<gene>
    <name evidence="3" type="ORF">SAMN05720469_11223</name>
</gene>
<sequence length="569" mass="62254">MKELYQKLRSFNGKNYGLYKSLGGKSWPFGDFTLEFIHVQGDPFAPASRLKFSAPLDLLGIPVEWGNFSVKRLALADFLLRKLASEIASRAEEGEGKFPVSVLVPGEEVLVRNALWVGGPSENAGKAMVEVVLSVDLPGEKRQIDVPAAMELLTSLIPDLLMALYLNAETEKKKALDCIESLEVREALLLETQKRGFVAFVPNGSVLPRESGTSDLPKKGAIPFQSPKELLQTFEVCGKQISGMAIPKGITVIAGGAYHGKSTLLSALESAVVPHILGDGREWVVSDPSAMRIAAEPGRLVKGTRIAPFVRELPFGVSTESFETSSASGSTSEAANVMEALEFGTRTLYIDEDASAVNFLIRDSRMRELVGERDEPLIPLSDRIAELKSLGVNMVLVVGACGDYLKVADTVLVMKNYEPFCETVKAKEIAARSPEQCPLQKLPPFGNFECRKLPQLSEALLPGIKTRNAFERQVKVRLRGSELSIGYVRADLRAIFPKAETAKLSGLGLFLLNLLQNAENVPANEAIRKLHEQIRNVGFRRLPQGFSKDSALPRMEEIASALLRMSMEN</sequence>
<dbReference type="Pfam" id="PF20446">
    <property type="entry name" value="ABC_N"/>
    <property type="match status" value="1"/>
</dbReference>
<name>A0A1M6U2H3_9BACT</name>
<dbReference type="InterPro" id="IPR046834">
    <property type="entry name" value="ABC_ATPase_C"/>
</dbReference>
<proteinExistence type="predicted"/>
<dbReference type="PANTHER" id="PTHR38149:SF1">
    <property type="entry name" value="ATPASE"/>
    <property type="match status" value="1"/>
</dbReference>
<evidence type="ECO:0000313" key="3">
    <source>
        <dbReference type="EMBL" id="SHK63344.1"/>
    </source>
</evidence>
<dbReference type="Proteomes" id="UP000184275">
    <property type="component" value="Unassembled WGS sequence"/>
</dbReference>
<feature type="domain" description="ATPase of the ABC class N-terminal" evidence="2">
    <location>
        <begin position="1"/>
        <end position="161"/>
    </location>
</feature>
<dbReference type="InterPro" id="IPR046833">
    <property type="entry name" value="ABC_N"/>
</dbReference>
<dbReference type="PANTHER" id="PTHR38149">
    <property type="entry name" value="ATPASE"/>
    <property type="match status" value="1"/>
</dbReference>
<evidence type="ECO:0000259" key="1">
    <source>
        <dbReference type="Pfam" id="PF09818"/>
    </source>
</evidence>
<reference evidence="4" key="1">
    <citation type="submission" date="2016-11" db="EMBL/GenBank/DDBJ databases">
        <authorList>
            <person name="Varghese N."/>
            <person name="Submissions S."/>
        </authorList>
    </citation>
    <scope>NUCLEOTIDE SEQUENCE [LARGE SCALE GENOMIC DNA]</scope>
    <source>
        <strain evidence="4">UWOS</strain>
    </source>
</reference>